<proteinExistence type="predicted"/>
<dbReference type="eggNOG" id="ENOG5030C81">
    <property type="taxonomic scope" value="Bacteria"/>
</dbReference>
<keyword evidence="2" id="KW-1185">Reference proteome</keyword>
<protein>
    <submittedName>
        <fullName evidence="1">Uncharacterized protein</fullName>
    </submittedName>
</protein>
<organism evidence="1 2">
    <name type="scientific">Ureibacillus sinduriensis BLB-1 = JCM 15800</name>
    <dbReference type="NCBI Taxonomy" id="1384057"/>
    <lineage>
        <taxon>Bacteria</taxon>
        <taxon>Bacillati</taxon>
        <taxon>Bacillota</taxon>
        <taxon>Bacilli</taxon>
        <taxon>Bacillales</taxon>
        <taxon>Caryophanaceae</taxon>
        <taxon>Ureibacillus</taxon>
    </lineage>
</organism>
<sequence>MAVIRTTEIMTMDMVMTVMEEIEEEGDVLVISTRISHSIVFIQSIHRTIHRTIPIHTITDHITDLMATNISKVYNFQIR</sequence>
<comment type="caution">
    <text evidence="1">The sequence shown here is derived from an EMBL/GenBank/DDBJ whole genome shotgun (WGS) entry which is preliminary data.</text>
</comment>
<evidence type="ECO:0000313" key="1">
    <source>
        <dbReference type="EMBL" id="KGR74958.1"/>
    </source>
</evidence>
<dbReference type="AlphaFoldDB" id="A0A0A3HX66"/>
<reference evidence="1 2" key="1">
    <citation type="submission" date="2014-02" db="EMBL/GenBank/DDBJ databases">
        <title>Draft genome sequence of Lysinibacillus sinduriensis JCM 15800.</title>
        <authorList>
            <person name="Zhang F."/>
            <person name="Wang G."/>
            <person name="Zhang L."/>
        </authorList>
    </citation>
    <scope>NUCLEOTIDE SEQUENCE [LARGE SCALE GENOMIC DNA]</scope>
    <source>
        <strain evidence="1 2">JCM 15800</strain>
    </source>
</reference>
<evidence type="ECO:0000313" key="2">
    <source>
        <dbReference type="Proteomes" id="UP000030408"/>
    </source>
</evidence>
<name>A0A0A3HX66_9BACL</name>
<accession>A0A0A3HX66</accession>
<dbReference type="Proteomes" id="UP000030408">
    <property type="component" value="Unassembled WGS sequence"/>
</dbReference>
<gene>
    <name evidence="1" type="ORF">CD33_14595</name>
</gene>
<dbReference type="EMBL" id="JPVO01000053">
    <property type="protein sequence ID" value="KGR74958.1"/>
    <property type="molecule type" value="Genomic_DNA"/>
</dbReference>